<feature type="domain" description="Biotin protein ligase C-terminal" evidence="1">
    <location>
        <begin position="44"/>
        <end position="91"/>
    </location>
</feature>
<gene>
    <name evidence="2" type="ORF">JCM21531_658</name>
</gene>
<protein>
    <submittedName>
        <fullName evidence="2">Biotin operon repressor</fullName>
    </submittedName>
</protein>
<dbReference type="InterPro" id="IPR003142">
    <property type="entry name" value="BPL_C"/>
</dbReference>
<evidence type="ECO:0000313" key="3">
    <source>
        <dbReference type="Proteomes" id="UP000019109"/>
    </source>
</evidence>
<accession>W4V394</accession>
<sequence length="97" mass="11061">MDISGFRRSHLVRVILSELEEVYDKINKGKATAVIEEWKKYSVTLGKEVLIKYREEQYTGIAEDIDQNGRLIVKQDDGTIREVLSGEVSVRGLLGYT</sequence>
<comment type="caution">
    <text evidence="2">The sequence shown here is derived from an EMBL/GenBank/DDBJ whole genome shotgun (WGS) entry which is preliminary data.</text>
</comment>
<evidence type="ECO:0000313" key="2">
    <source>
        <dbReference type="EMBL" id="GAE87303.1"/>
    </source>
</evidence>
<keyword evidence="3" id="KW-1185">Reference proteome</keyword>
<dbReference type="Gene3D" id="2.30.30.100">
    <property type="match status" value="1"/>
</dbReference>
<dbReference type="Pfam" id="PF02237">
    <property type="entry name" value="BPL_C"/>
    <property type="match status" value="1"/>
</dbReference>
<organism evidence="2 3">
    <name type="scientific">Acetivibrio straminisolvens JCM 21531</name>
    <dbReference type="NCBI Taxonomy" id="1294263"/>
    <lineage>
        <taxon>Bacteria</taxon>
        <taxon>Bacillati</taxon>
        <taxon>Bacillota</taxon>
        <taxon>Clostridia</taxon>
        <taxon>Eubacteriales</taxon>
        <taxon>Oscillospiraceae</taxon>
        <taxon>Acetivibrio</taxon>
    </lineage>
</organism>
<name>W4V394_9FIRM</name>
<dbReference type="SUPFAM" id="SSF50037">
    <property type="entry name" value="C-terminal domain of transcriptional repressors"/>
    <property type="match status" value="1"/>
</dbReference>
<dbReference type="AlphaFoldDB" id="W4V394"/>
<reference evidence="2" key="1">
    <citation type="journal article" date="2014" name="Genome Announc.">
        <title>Draft Genome Sequence of Clostridium straminisolvens Strain JCM 21531T, Isolated from a Cellulose-Degrading Bacterial Community.</title>
        <authorList>
            <person name="Yuki M."/>
            <person name="Oshima K."/>
            <person name="Suda W."/>
            <person name="Sakamoto M."/>
            <person name="Kitamura K."/>
            <person name="Iida T."/>
            <person name="Hattori M."/>
            <person name="Ohkuma M."/>
        </authorList>
    </citation>
    <scope>NUCLEOTIDE SEQUENCE [LARGE SCALE GENOMIC DNA]</scope>
    <source>
        <strain evidence="2">JCM 21531</strain>
    </source>
</reference>
<dbReference type="STRING" id="1294263.JCM21531_658"/>
<dbReference type="EMBL" id="BAVR01000005">
    <property type="protein sequence ID" value="GAE87303.1"/>
    <property type="molecule type" value="Genomic_DNA"/>
</dbReference>
<proteinExistence type="predicted"/>
<evidence type="ECO:0000259" key="1">
    <source>
        <dbReference type="Pfam" id="PF02237"/>
    </source>
</evidence>
<dbReference type="Proteomes" id="UP000019109">
    <property type="component" value="Unassembled WGS sequence"/>
</dbReference>
<dbReference type="InterPro" id="IPR008988">
    <property type="entry name" value="Transcriptional_repressor_C"/>
</dbReference>